<dbReference type="GO" id="GO:0032259">
    <property type="term" value="P:methylation"/>
    <property type="evidence" value="ECO:0007669"/>
    <property type="project" value="InterPro"/>
</dbReference>
<reference evidence="1" key="1">
    <citation type="journal article" date="2014" name="Front. Microbiol.">
        <title>High frequency of phylogenetically diverse reductive dehalogenase-homologous genes in deep subseafloor sedimentary metagenomes.</title>
        <authorList>
            <person name="Kawai M."/>
            <person name="Futagami T."/>
            <person name="Toyoda A."/>
            <person name="Takaki Y."/>
            <person name="Nishi S."/>
            <person name="Hori S."/>
            <person name="Arai W."/>
            <person name="Tsubouchi T."/>
            <person name="Morono Y."/>
            <person name="Uchiyama I."/>
            <person name="Ito T."/>
            <person name="Fujiyama A."/>
            <person name="Inagaki F."/>
            <person name="Takami H."/>
        </authorList>
    </citation>
    <scope>NUCLEOTIDE SEQUENCE</scope>
    <source>
        <strain evidence="1">Expedition CK06-06</strain>
    </source>
</reference>
<protein>
    <submittedName>
        <fullName evidence="1">Uncharacterized protein</fullName>
    </submittedName>
</protein>
<proteinExistence type="predicted"/>
<name>X0YGF9_9ZZZZ</name>
<comment type="caution">
    <text evidence="1">The sequence shown here is derived from an EMBL/GenBank/DDBJ whole genome shotgun (WGS) entry which is preliminary data.</text>
</comment>
<dbReference type="EMBL" id="BARS01058354">
    <property type="protein sequence ID" value="GAG47718.1"/>
    <property type="molecule type" value="Genomic_DNA"/>
</dbReference>
<feature type="non-terminal residue" evidence="1">
    <location>
        <position position="104"/>
    </location>
</feature>
<dbReference type="InterPro" id="IPR002052">
    <property type="entry name" value="DNA_methylase_N6_adenine_CS"/>
</dbReference>
<dbReference type="GO" id="GO:0003676">
    <property type="term" value="F:nucleic acid binding"/>
    <property type="evidence" value="ECO:0007669"/>
    <property type="project" value="InterPro"/>
</dbReference>
<dbReference type="GO" id="GO:0008168">
    <property type="term" value="F:methyltransferase activity"/>
    <property type="evidence" value="ECO:0007669"/>
    <property type="project" value="InterPro"/>
</dbReference>
<organism evidence="1">
    <name type="scientific">marine sediment metagenome</name>
    <dbReference type="NCBI Taxonomy" id="412755"/>
    <lineage>
        <taxon>unclassified sequences</taxon>
        <taxon>metagenomes</taxon>
        <taxon>ecological metagenomes</taxon>
    </lineage>
</organism>
<dbReference type="PROSITE" id="PS00092">
    <property type="entry name" value="N6_MTASE"/>
    <property type="match status" value="1"/>
</dbReference>
<gene>
    <name evidence="1" type="ORF">S01H1_85141</name>
</gene>
<dbReference type="AlphaFoldDB" id="X0YGF9"/>
<accession>X0YGF9</accession>
<evidence type="ECO:0000313" key="1">
    <source>
        <dbReference type="EMBL" id="GAG47718.1"/>
    </source>
</evidence>
<feature type="non-terminal residue" evidence="1">
    <location>
        <position position="1"/>
    </location>
</feature>
<sequence length="104" mass="11748">AGRADPSAEAPSGEGGFDVILCNPPWERIKLQEQEFFATRDADIANAPNKAARQRLIRQLQEGNPQLWEEYRPALHYADCLSKFLRQSSRFPLTARGDINTYSV</sequence>